<evidence type="ECO:0000313" key="6">
    <source>
        <dbReference type="EMBL" id="MBA4723763.1"/>
    </source>
</evidence>
<dbReference type="PANTHER" id="PTHR10434:SF40">
    <property type="entry name" value="1-ACYL-SN-GLYCEROL-3-PHOSPHATE ACYLTRANSFERASE"/>
    <property type="match status" value="1"/>
</dbReference>
<reference evidence="6 7" key="1">
    <citation type="submission" date="2020-06" db="EMBL/GenBank/DDBJ databases">
        <title>Dysbiosis in marine aquaculture revealed through microbiome analysis: reverse ecology for environmental sustainability.</title>
        <authorList>
            <person name="Haro-Moreno J.M."/>
            <person name="Coutinho F.H."/>
            <person name="Zaragoza-Solas A."/>
            <person name="Picazo A."/>
            <person name="Almagro-Moreno S."/>
            <person name="Lopez-Perez M."/>
        </authorList>
    </citation>
    <scope>NUCLEOTIDE SEQUENCE [LARGE SCALE GENOMIC DNA]</scope>
    <source>
        <strain evidence="6">MCMED-G42</strain>
    </source>
</reference>
<dbReference type="AlphaFoldDB" id="A0A838YQM3"/>
<dbReference type="InterPro" id="IPR002123">
    <property type="entry name" value="Plipid/glycerol_acylTrfase"/>
</dbReference>
<keyword evidence="3 6" id="KW-0012">Acyltransferase</keyword>
<evidence type="ECO:0000256" key="2">
    <source>
        <dbReference type="ARBA" id="ARBA00022679"/>
    </source>
</evidence>
<proteinExistence type="predicted"/>
<evidence type="ECO:0000313" key="7">
    <source>
        <dbReference type="Proteomes" id="UP000585327"/>
    </source>
</evidence>
<organism evidence="6 7">
    <name type="scientific">SAR86 cluster bacterium</name>
    <dbReference type="NCBI Taxonomy" id="2030880"/>
    <lineage>
        <taxon>Bacteria</taxon>
        <taxon>Pseudomonadati</taxon>
        <taxon>Pseudomonadota</taxon>
        <taxon>Gammaproteobacteria</taxon>
        <taxon>SAR86 cluster</taxon>
    </lineage>
</organism>
<dbReference type="GO" id="GO:0006654">
    <property type="term" value="P:phosphatidic acid biosynthetic process"/>
    <property type="evidence" value="ECO:0007669"/>
    <property type="project" value="TreeGrafter"/>
</dbReference>
<keyword evidence="4" id="KW-0812">Transmembrane</keyword>
<feature type="transmembrane region" description="Helical" evidence="4">
    <location>
        <begin position="6"/>
        <end position="28"/>
    </location>
</feature>
<evidence type="ECO:0000256" key="1">
    <source>
        <dbReference type="ARBA" id="ARBA00005189"/>
    </source>
</evidence>
<comment type="pathway">
    <text evidence="1">Lipid metabolism.</text>
</comment>
<keyword evidence="4" id="KW-0472">Membrane</keyword>
<feature type="domain" description="Phospholipid/glycerol acyltransferase" evidence="5">
    <location>
        <begin position="70"/>
        <end position="185"/>
    </location>
</feature>
<dbReference type="GO" id="GO:0003841">
    <property type="term" value="F:1-acylglycerol-3-phosphate O-acyltransferase activity"/>
    <property type="evidence" value="ECO:0007669"/>
    <property type="project" value="TreeGrafter"/>
</dbReference>
<dbReference type="Proteomes" id="UP000585327">
    <property type="component" value="Unassembled WGS sequence"/>
</dbReference>
<gene>
    <name evidence="6" type="ORF">H2021_00955</name>
</gene>
<dbReference type="SUPFAM" id="SSF69593">
    <property type="entry name" value="Glycerol-3-phosphate (1)-acyltransferase"/>
    <property type="match status" value="1"/>
</dbReference>
<dbReference type="SMART" id="SM00563">
    <property type="entry name" value="PlsC"/>
    <property type="match status" value="1"/>
</dbReference>
<dbReference type="Pfam" id="PF01553">
    <property type="entry name" value="Acyltransferase"/>
    <property type="match status" value="1"/>
</dbReference>
<protein>
    <submittedName>
        <fullName evidence="6">1-acyl-sn-glycerol-3-phosphate acyltransferase</fullName>
    </submittedName>
</protein>
<sequence>MIRSFIFNAVFYPFLIIFSALLIILYPFLKTISLQKLISIWVYLILKLLKVICMIDWEIEGRENLIDRPCVIASNHQGPWESLFLQTLVVPSTSVVKKELLLIPFFGWAVACTKPITVDRAKKFKSLKRVVNKAKLKLRKGFSIILFPEGTRVRPEKGIQKFGSSCGLISYENKVPIIPVCHNSGKYWRNREFRKYPGTVRLRIGKPIEALSAKDVTNKAYDWIKLNYQEIN</sequence>
<evidence type="ECO:0000259" key="5">
    <source>
        <dbReference type="SMART" id="SM00563"/>
    </source>
</evidence>
<dbReference type="EMBL" id="JACETM010000004">
    <property type="protein sequence ID" value="MBA4723763.1"/>
    <property type="molecule type" value="Genomic_DNA"/>
</dbReference>
<dbReference type="CDD" id="cd07989">
    <property type="entry name" value="LPLAT_AGPAT-like"/>
    <property type="match status" value="1"/>
</dbReference>
<keyword evidence="2 6" id="KW-0808">Transferase</keyword>
<keyword evidence="4" id="KW-1133">Transmembrane helix</keyword>
<dbReference type="PANTHER" id="PTHR10434">
    <property type="entry name" value="1-ACYL-SN-GLYCEROL-3-PHOSPHATE ACYLTRANSFERASE"/>
    <property type="match status" value="1"/>
</dbReference>
<evidence type="ECO:0000256" key="4">
    <source>
        <dbReference type="SAM" id="Phobius"/>
    </source>
</evidence>
<evidence type="ECO:0000256" key="3">
    <source>
        <dbReference type="ARBA" id="ARBA00023315"/>
    </source>
</evidence>
<name>A0A838YQM3_9GAMM</name>
<accession>A0A838YQM3</accession>
<comment type="caution">
    <text evidence="6">The sequence shown here is derived from an EMBL/GenBank/DDBJ whole genome shotgun (WGS) entry which is preliminary data.</text>
</comment>